<dbReference type="KEGG" id="nah:F5544_21450"/>
<evidence type="ECO:0000313" key="2">
    <source>
        <dbReference type="Proteomes" id="UP000503540"/>
    </source>
</evidence>
<protein>
    <submittedName>
        <fullName evidence="1">Uncharacterized protein</fullName>
    </submittedName>
</protein>
<reference evidence="1 2" key="1">
    <citation type="journal article" date="2019" name="ACS Chem. Biol.">
        <title>Identification and Mobilization of a Cryptic Antibiotic Biosynthesis Gene Locus from a Human-Pathogenic Nocardia Isolate.</title>
        <authorList>
            <person name="Herisse M."/>
            <person name="Ishida K."/>
            <person name="Porter J.L."/>
            <person name="Howden B."/>
            <person name="Hertweck C."/>
            <person name="Stinear T.P."/>
            <person name="Pidot S.J."/>
        </authorList>
    </citation>
    <scope>NUCLEOTIDE SEQUENCE [LARGE SCALE GENOMIC DNA]</scope>
    <source>
        <strain evidence="1 2">AUSMDU00012717</strain>
    </source>
</reference>
<proteinExistence type="predicted"/>
<organism evidence="1 2">
    <name type="scientific">Nocardia arthritidis</name>
    <dbReference type="NCBI Taxonomy" id="228602"/>
    <lineage>
        <taxon>Bacteria</taxon>
        <taxon>Bacillati</taxon>
        <taxon>Actinomycetota</taxon>
        <taxon>Actinomycetes</taxon>
        <taxon>Mycobacteriales</taxon>
        <taxon>Nocardiaceae</taxon>
        <taxon>Nocardia</taxon>
    </lineage>
</organism>
<name>A0A6G9YGR1_9NOCA</name>
<dbReference type="Proteomes" id="UP000503540">
    <property type="component" value="Chromosome"/>
</dbReference>
<dbReference type="RefSeq" id="WP_167471235.1">
    <property type="nucleotide sequence ID" value="NZ_CP046172.1"/>
</dbReference>
<gene>
    <name evidence="1" type="ORF">F5544_21450</name>
</gene>
<sequence length="92" mass="9790">MSNEDAQTNGVFANEVIRSRRGQDIVAGDMVAWIDEHAGLTMDQLGGPGTRDLTSEDQPYPGWEQLGGRTLVDAVAAIGAHLGIPGFRDPKA</sequence>
<dbReference type="EMBL" id="CP046172">
    <property type="protein sequence ID" value="QIS12153.1"/>
    <property type="molecule type" value="Genomic_DNA"/>
</dbReference>
<dbReference type="AlphaFoldDB" id="A0A6G9YGR1"/>
<keyword evidence="2" id="KW-1185">Reference proteome</keyword>
<evidence type="ECO:0000313" key="1">
    <source>
        <dbReference type="EMBL" id="QIS12153.1"/>
    </source>
</evidence>
<accession>A0A6G9YGR1</accession>